<dbReference type="EMBL" id="JPQT01000111">
    <property type="protein sequence ID" value="KFE50301.1"/>
    <property type="molecule type" value="Genomic_DNA"/>
</dbReference>
<evidence type="ECO:0008006" key="3">
    <source>
        <dbReference type="Google" id="ProtNLM"/>
    </source>
</evidence>
<dbReference type="Proteomes" id="UP000028643">
    <property type="component" value="Unassembled WGS sequence"/>
</dbReference>
<dbReference type="RefSeq" id="WP_020292083.1">
    <property type="nucleotide sequence ID" value="NZ_JPQT01000111.1"/>
</dbReference>
<evidence type="ECO:0000313" key="2">
    <source>
        <dbReference type="Proteomes" id="UP000028643"/>
    </source>
</evidence>
<dbReference type="PATRIC" id="fig|317.174.peg.3483"/>
<proteinExistence type="predicted"/>
<gene>
    <name evidence="1" type="ORF">IV02_17035</name>
</gene>
<dbReference type="AlphaFoldDB" id="A0A085V4D8"/>
<protein>
    <recommendedName>
        <fullName evidence="3">DUF3077 domain-containing protein</fullName>
    </recommendedName>
</protein>
<organism evidence="1 2">
    <name type="scientific">Pseudomonas syringae</name>
    <dbReference type="NCBI Taxonomy" id="317"/>
    <lineage>
        <taxon>Bacteria</taxon>
        <taxon>Pseudomonadati</taxon>
        <taxon>Pseudomonadota</taxon>
        <taxon>Gammaproteobacteria</taxon>
        <taxon>Pseudomonadales</taxon>
        <taxon>Pseudomonadaceae</taxon>
        <taxon>Pseudomonas</taxon>
    </lineage>
</organism>
<reference evidence="1 2" key="1">
    <citation type="submission" date="2014-07" db="EMBL/GenBank/DDBJ databases">
        <title>Draft Genome Sequences of Environmental Pseudomonas syringae strains.</title>
        <authorList>
            <person name="Baltrus D.A."/>
            <person name="Berge O."/>
            <person name="Morris C."/>
        </authorList>
    </citation>
    <scope>NUCLEOTIDE SEQUENCE [LARGE SCALE GENOMIC DNA]</scope>
    <source>
        <strain evidence="1 2">CEB003</strain>
    </source>
</reference>
<dbReference type="Pfam" id="PF19619">
    <property type="entry name" value="DUF6124"/>
    <property type="match status" value="1"/>
</dbReference>
<comment type="caution">
    <text evidence="1">The sequence shown here is derived from an EMBL/GenBank/DDBJ whole genome shotgun (WGS) entry which is preliminary data.</text>
</comment>
<sequence length="69" mass="7514">MLKITPVQPLPTVEDSLNHAVELLRCASATAYETGDHLNGSQRDLAFAVMHLIDLARGAVEKSLDRLEA</sequence>
<evidence type="ECO:0000313" key="1">
    <source>
        <dbReference type="EMBL" id="KFE50301.1"/>
    </source>
</evidence>
<name>A0A085V4D8_PSESX</name>
<accession>A0A085V4D8</accession>